<evidence type="ECO:0000259" key="5">
    <source>
        <dbReference type="Pfam" id="PF00496"/>
    </source>
</evidence>
<dbReference type="PANTHER" id="PTHR30290:SF10">
    <property type="entry name" value="PERIPLASMIC OLIGOPEPTIDE-BINDING PROTEIN-RELATED"/>
    <property type="match status" value="1"/>
</dbReference>
<evidence type="ECO:0000313" key="7">
    <source>
        <dbReference type="Proteomes" id="UP000325797"/>
    </source>
</evidence>
<dbReference type="KEGG" id="hadh:FRZ61_38500"/>
<dbReference type="Gene3D" id="3.10.105.10">
    <property type="entry name" value="Dipeptide-binding Protein, Domain 3"/>
    <property type="match status" value="1"/>
</dbReference>
<reference evidence="6 7" key="1">
    <citation type="submission" date="2019-08" db="EMBL/GenBank/DDBJ databases">
        <title>Hyperibacter terrae gen. nov., sp. nov. and Hyperibacter viscosus sp. nov., two new members in the family Rhodospirillaceae isolated from the rhizosphere of Hypericum perforatum.</title>
        <authorList>
            <person name="Noviana Z."/>
        </authorList>
    </citation>
    <scope>NUCLEOTIDE SEQUENCE [LARGE SCALE GENOMIC DNA]</scope>
    <source>
        <strain evidence="6 7">R5959</strain>
    </source>
</reference>
<evidence type="ECO:0000256" key="1">
    <source>
        <dbReference type="ARBA" id="ARBA00004418"/>
    </source>
</evidence>
<comment type="subcellular location">
    <subcellularLocation>
        <location evidence="1">Periplasm</location>
    </subcellularLocation>
</comment>
<protein>
    <submittedName>
        <fullName evidence="6">Peptide ABC transporter substrate-binding protein</fullName>
    </submittedName>
</protein>
<evidence type="ECO:0000313" key="6">
    <source>
        <dbReference type="EMBL" id="QEX23911.1"/>
    </source>
</evidence>
<keyword evidence="7" id="KW-1185">Reference proteome</keyword>
<dbReference type="Gene3D" id="3.90.76.10">
    <property type="entry name" value="Dipeptide-binding Protein, Domain 1"/>
    <property type="match status" value="1"/>
</dbReference>
<organism evidence="6 7">
    <name type="scientific">Hypericibacter adhaerens</name>
    <dbReference type="NCBI Taxonomy" id="2602016"/>
    <lineage>
        <taxon>Bacteria</taxon>
        <taxon>Pseudomonadati</taxon>
        <taxon>Pseudomonadota</taxon>
        <taxon>Alphaproteobacteria</taxon>
        <taxon>Rhodospirillales</taxon>
        <taxon>Dongiaceae</taxon>
        <taxon>Hypericibacter</taxon>
    </lineage>
</organism>
<dbReference type="InterPro" id="IPR000914">
    <property type="entry name" value="SBP_5_dom"/>
</dbReference>
<dbReference type="PIRSF" id="PIRSF002741">
    <property type="entry name" value="MppA"/>
    <property type="match status" value="1"/>
</dbReference>
<dbReference type="OrthoDB" id="9803988at2"/>
<dbReference type="PROSITE" id="PS51318">
    <property type="entry name" value="TAT"/>
    <property type="match status" value="1"/>
</dbReference>
<evidence type="ECO:0000256" key="3">
    <source>
        <dbReference type="ARBA" id="ARBA00022448"/>
    </source>
</evidence>
<proteinExistence type="inferred from homology"/>
<sequence length="526" mass="57834">MSELEYWKSRLAAGKVSRREFIGRAAALGVTTALATTLASKIAGAAPKKGGSLKMALGHGATTDSLDPATYPDQFTGTLGGAIGSALTLINAKGEIEGDLAETMEPSKGATVWAFKLRKGVTFHNGKDVTADDVVASFRHHMGEGSKSAVKSILDPITDIKADGKDTVIFTLAAGSADFPFLTSDYHLPIMPVKDNDVDWQSGIRSGAFILEKFDPGVSVKMKRNPNFYREVWIDDCEIRTIADVTARTNALTTGEVHFIDRCDLKTLGLLQRNKDIKILEVTGYAHYVLPMLTDVPPFDNVHVRTALKYALDREDILKKVFLGHGTVANDNPISPVIQYAIEPQPKYTYDPDKAKFHLKAAGLDSLKVDLSAADAAFAGAVDVAVLYKEHAAKAGIDINVVREPNDGYWDNVWMKKGWSASYWNGRPTCDWMFTTAYAADAAWNDTHWKNPRFNELLVAARSETDTKKRASMYAEMQQLLHDDGGLIVLCFNNFVSAHSNKLDHGPVASNWDEDGMKLPERWWFA</sequence>
<dbReference type="InterPro" id="IPR039424">
    <property type="entry name" value="SBP_5"/>
</dbReference>
<dbReference type="GO" id="GO:1904680">
    <property type="term" value="F:peptide transmembrane transporter activity"/>
    <property type="evidence" value="ECO:0007669"/>
    <property type="project" value="TreeGrafter"/>
</dbReference>
<dbReference type="Pfam" id="PF00496">
    <property type="entry name" value="SBP_bac_5"/>
    <property type="match status" value="1"/>
</dbReference>
<dbReference type="RefSeq" id="WP_151119236.1">
    <property type="nucleotide sequence ID" value="NZ_CP042582.1"/>
</dbReference>
<dbReference type="InterPro" id="IPR006311">
    <property type="entry name" value="TAT_signal"/>
</dbReference>
<dbReference type="PANTHER" id="PTHR30290">
    <property type="entry name" value="PERIPLASMIC BINDING COMPONENT OF ABC TRANSPORTER"/>
    <property type="match status" value="1"/>
</dbReference>
<name>A0A5J6N2F2_9PROT</name>
<dbReference type="Gene3D" id="3.40.190.10">
    <property type="entry name" value="Periplasmic binding protein-like II"/>
    <property type="match status" value="1"/>
</dbReference>
<dbReference type="GO" id="GO:0043190">
    <property type="term" value="C:ATP-binding cassette (ABC) transporter complex"/>
    <property type="evidence" value="ECO:0007669"/>
    <property type="project" value="InterPro"/>
</dbReference>
<comment type="similarity">
    <text evidence="2">Belongs to the bacterial solute-binding protein 5 family.</text>
</comment>
<dbReference type="GO" id="GO:0015833">
    <property type="term" value="P:peptide transport"/>
    <property type="evidence" value="ECO:0007669"/>
    <property type="project" value="TreeGrafter"/>
</dbReference>
<gene>
    <name evidence="6" type="ORF">FRZ61_38500</name>
</gene>
<dbReference type="InterPro" id="IPR030678">
    <property type="entry name" value="Peptide/Ni-bd"/>
</dbReference>
<dbReference type="GO" id="GO:0030288">
    <property type="term" value="C:outer membrane-bounded periplasmic space"/>
    <property type="evidence" value="ECO:0007669"/>
    <property type="project" value="UniProtKB-ARBA"/>
</dbReference>
<dbReference type="EMBL" id="CP042582">
    <property type="protein sequence ID" value="QEX23911.1"/>
    <property type="molecule type" value="Genomic_DNA"/>
</dbReference>
<evidence type="ECO:0000256" key="2">
    <source>
        <dbReference type="ARBA" id="ARBA00005695"/>
    </source>
</evidence>
<dbReference type="SUPFAM" id="SSF53850">
    <property type="entry name" value="Periplasmic binding protein-like II"/>
    <property type="match status" value="1"/>
</dbReference>
<evidence type="ECO:0000256" key="4">
    <source>
        <dbReference type="ARBA" id="ARBA00022729"/>
    </source>
</evidence>
<dbReference type="CDD" id="cd08503">
    <property type="entry name" value="PBP2_NikA_DppA_OppA_like_17"/>
    <property type="match status" value="1"/>
</dbReference>
<dbReference type="Proteomes" id="UP000325797">
    <property type="component" value="Chromosome"/>
</dbReference>
<dbReference type="AlphaFoldDB" id="A0A5J6N2F2"/>
<feature type="domain" description="Solute-binding protein family 5" evidence="5">
    <location>
        <begin position="95"/>
        <end position="439"/>
    </location>
</feature>
<keyword evidence="4" id="KW-0732">Signal</keyword>
<keyword evidence="3" id="KW-0813">Transport</keyword>
<accession>A0A5J6N2F2</accession>